<accession>A0A7T1KSB6</accession>
<dbReference type="GeneID" id="63027183"/>
<reference evidence="1 2" key="1">
    <citation type="submission" date="2020-12" db="EMBL/GenBank/DDBJ databases">
        <authorList>
            <person name="Mahalingham V.A."/>
            <person name="Abad L.A."/>
            <person name="Dennis E.A."/>
            <person name="Alston T.C."/>
            <person name="Buckley J.R."/>
            <person name="Cao N.T."/>
            <person name="Cole K.B."/>
            <person name="Davis H.C."/>
            <person name="Fisher D.E."/>
            <person name="Jennings A.R."/>
            <person name="Litwin A.R."/>
            <person name="McCartney J.B."/>
            <person name="Mitchell K.E."/>
            <person name="Nasser J.B."/>
            <person name="Paudel P."/>
            <person name="Richoux S.A."/>
            <person name="Sisung K.L."/>
            <person name="Smith M.L."/>
            <person name="Sonnier C.R."/>
            <person name="Underwood K.G."/>
            <person name="Hunter C.W."/>
            <person name="Gottschalck B.A."/>
            <person name="Wiggina Z.F."/>
            <person name="Spears T.J."/>
            <person name="Hancock A.M."/>
            <person name="Gissendanner C.R."/>
            <person name="Findley A.M."/>
            <person name="Garlena R.A."/>
            <person name="Russell D.A."/>
            <person name="Jacobs-Sera D."/>
            <person name="Hatfull G.F."/>
        </authorList>
    </citation>
    <scope>NUCLEOTIDE SEQUENCE [LARGE SCALE GENOMIC DNA]</scope>
</reference>
<proteinExistence type="predicted"/>
<organism evidence="1 2">
    <name type="scientific">Gordonia phage Lilbeanie</name>
    <dbReference type="NCBI Taxonomy" id="2794947"/>
    <lineage>
        <taxon>Viruses</taxon>
        <taxon>Duplodnaviria</taxon>
        <taxon>Heunggongvirae</taxon>
        <taxon>Uroviricota</taxon>
        <taxon>Caudoviricetes</taxon>
        <taxon>Stackebrandtviridae</taxon>
        <taxon>Lilbeanievirus</taxon>
        <taxon>Lilbeanievirus lilbeanie</taxon>
    </lineage>
</organism>
<evidence type="ECO:0000313" key="1">
    <source>
        <dbReference type="EMBL" id="QPO17149.1"/>
    </source>
</evidence>
<dbReference type="EMBL" id="MW314850">
    <property type="protein sequence ID" value="QPO17149.1"/>
    <property type="molecule type" value="Genomic_DNA"/>
</dbReference>
<keyword evidence="2" id="KW-1185">Reference proteome</keyword>
<name>A0A7T1KSB6_9CAUD</name>
<gene>
    <name evidence="1" type="primary">71</name>
    <name evidence="1" type="ORF">SEA_LILBEANIE_71</name>
</gene>
<dbReference type="RefSeq" id="YP_010002632.1">
    <property type="nucleotide sequence ID" value="NC_053246.1"/>
</dbReference>
<protein>
    <submittedName>
        <fullName evidence="1">Uncharacterized protein</fullName>
    </submittedName>
</protein>
<sequence length="141" mass="15539">MDNYEIETYEMQKRPDYPHMHLVKMWHSPAGPSIQTLRVTSPDEPPAIAAPPTPYDTNMAFIDSATNERLAILGVVRLQPDVDGARPTLSLSVMGLSAFPLPDWPITFGSLDPEDPGAGVWLSLNTPETVSGRWIPQSEVI</sequence>
<dbReference type="KEGG" id="vg:63027183"/>
<evidence type="ECO:0000313" key="2">
    <source>
        <dbReference type="Proteomes" id="UP000594820"/>
    </source>
</evidence>
<dbReference type="Proteomes" id="UP000594820">
    <property type="component" value="Segment"/>
</dbReference>